<dbReference type="GO" id="GO:0016616">
    <property type="term" value="F:oxidoreductase activity, acting on the CH-OH group of donors, NAD or NADP as acceptor"/>
    <property type="evidence" value="ECO:0007669"/>
    <property type="project" value="TreeGrafter"/>
</dbReference>
<gene>
    <name evidence="1" type="ORF">CHIRRI_LOCUS7861</name>
</gene>
<dbReference type="AlphaFoldDB" id="A0A9N9WUY8"/>
<keyword evidence="2" id="KW-1185">Reference proteome</keyword>
<evidence type="ECO:0000313" key="2">
    <source>
        <dbReference type="Proteomes" id="UP001153620"/>
    </source>
</evidence>
<reference evidence="1" key="2">
    <citation type="submission" date="2022-10" db="EMBL/GenBank/DDBJ databases">
        <authorList>
            <consortium name="ENA_rothamsted_submissions"/>
            <consortium name="culmorum"/>
            <person name="King R."/>
        </authorList>
    </citation>
    <scope>NUCLEOTIDE SEQUENCE</scope>
</reference>
<evidence type="ECO:0000313" key="1">
    <source>
        <dbReference type="EMBL" id="CAG9804984.1"/>
    </source>
</evidence>
<sequence length="255" mass="28468">MFSEILLAAQISFPFLFILMNKYKSKIPNLNGKVALVTNGSNGLGQKICISLAQYGCNIIIADILPADETLNKLQRYNVKAKSFKVDISNQQEVLKLKTDVINEFGTVDILINNATTVSYETVFKNSSEDVDVMLEGNVCAVENMTNCFVETMKESGCGYIMTISGAPGMDAHPFSTDNSYVKFRIMHFMTELRESLKCQKFGGIKIVCSSPKMGPFEPDVTHFMKAEEYIKMIRLEAESDSFMSSIKMQYAEVA</sequence>
<dbReference type="OrthoDB" id="6251714at2759"/>
<accession>A0A9N9WUY8</accession>
<dbReference type="PRINTS" id="PR00081">
    <property type="entry name" value="GDHRDH"/>
</dbReference>
<dbReference type="PANTHER" id="PTHR24322:SF748">
    <property type="entry name" value="FI23927P1-RELATED"/>
    <property type="match status" value="1"/>
</dbReference>
<protein>
    <submittedName>
        <fullName evidence="1">Uncharacterized protein</fullName>
    </submittedName>
</protein>
<reference evidence="1" key="1">
    <citation type="submission" date="2022-01" db="EMBL/GenBank/DDBJ databases">
        <authorList>
            <person name="King R."/>
        </authorList>
    </citation>
    <scope>NUCLEOTIDE SEQUENCE</scope>
</reference>
<name>A0A9N9WUY8_9DIPT</name>
<dbReference type="PANTHER" id="PTHR24322">
    <property type="entry name" value="PKSB"/>
    <property type="match status" value="1"/>
</dbReference>
<dbReference type="Proteomes" id="UP001153620">
    <property type="component" value="Chromosome 2"/>
</dbReference>
<dbReference type="Pfam" id="PF00106">
    <property type="entry name" value="adh_short"/>
    <property type="match status" value="1"/>
</dbReference>
<dbReference type="EMBL" id="OU895878">
    <property type="protein sequence ID" value="CAG9804984.1"/>
    <property type="molecule type" value="Genomic_DNA"/>
</dbReference>
<organism evidence="1 2">
    <name type="scientific">Chironomus riparius</name>
    <dbReference type="NCBI Taxonomy" id="315576"/>
    <lineage>
        <taxon>Eukaryota</taxon>
        <taxon>Metazoa</taxon>
        <taxon>Ecdysozoa</taxon>
        <taxon>Arthropoda</taxon>
        <taxon>Hexapoda</taxon>
        <taxon>Insecta</taxon>
        <taxon>Pterygota</taxon>
        <taxon>Neoptera</taxon>
        <taxon>Endopterygota</taxon>
        <taxon>Diptera</taxon>
        <taxon>Nematocera</taxon>
        <taxon>Chironomoidea</taxon>
        <taxon>Chironomidae</taxon>
        <taxon>Chironominae</taxon>
        <taxon>Chironomus</taxon>
    </lineage>
</organism>
<dbReference type="GO" id="GO:0005811">
    <property type="term" value="C:lipid droplet"/>
    <property type="evidence" value="ECO:0007669"/>
    <property type="project" value="TreeGrafter"/>
</dbReference>
<proteinExistence type="predicted"/>
<dbReference type="SUPFAM" id="SSF51735">
    <property type="entry name" value="NAD(P)-binding Rossmann-fold domains"/>
    <property type="match status" value="1"/>
</dbReference>
<dbReference type="InterPro" id="IPR002347">
    <property type="entry name" value="SDR_fam"/>
</dbReference>
<dbReference type="InterPro" id="IPR036291">
    <property type="entry name" value="NAD(P)-bd_dom_sf"/>
</dbReference>
<dbReference type="Gene3D" id="3.40.50.720">
    <property type="entry name" value="NAD(P)-binding Rossmann-like Domain"/>
    <property type="match status" value="1"/>
</dbReference>